<keyword evidence="2 4" id="KW-0689">Ribosomal protein</keyword>
<organism evidence="6 7">
    <name type="scientific">Funneliformis geosporum</name>
    <dbReference type="NCBI Taxonomy" id="1117311"/>
    <lineage>
        <taxon>Eukaryota</taxon>
        <taxon>Fungi</taxon>
        <taxon>Fungi incertae sedis</taxon>
        <taxon>Mucoromycota</taxon>
        <taxon>Glomeromycotina</taxon>
        <taxon>Glomeromycetes</taxon>
        <taxon>Glomerales</taxon>
        <taxon>Glomeraceae</taxon>
        <taxon>Funneliformis</taxon>
    </lineage>
</organism>
<evidence type="ECO:0000256" key="2">
    <source>
        <dbReference type="ARBA" id="ARBA00022980"/>
    </source>
</evidence>
<evidence type="ECO:0000313" key="6">
    <source>
        <dbReference type="EMBL" id="CAI2162115.1"/>
    </source>
</evidence>
<feature type="region of interest" description="Disordered" evidence="5">
    <location>
        <begin position="92"/>
        <end position="118"/>
    </location>
</feature>
<dbReference type="SUPFAM" id="SSF54843">
    <property type="entry name" value="Ribosomal protein L22"/>
    <property type="match status" value="1"/>
</dbReference>
<sequence length="272" mass="32257">MSGEIRFYREIIRFCRNLYEKAGNYNAIFRAGCSQLNFRNYYDVPQDSVEPSRFLMGIVKWLPWKKKKDKEPVMLKSAHPELGASSVFDLEHEKEKKEDVPKITDPSDSRYTEAKKKHTEHRYSTTNFHISPRKLSLLANQIAGKSLNEAIKQMEFSPKQASKKIMNSLITARCHAWRYKAMEADKCYIEQAWVGKGIYRKKPNYGARGRFSWLKMKKAHMKYVIKEKKHVEEVEGIGRKRKLKGFNYEKKKVWMPLIEDKPIYNPTRFYNW</sequence>
<evidence type="ECO:0000313" key="7">
    <source>
        <dbReference type="Proteomes" id="UP001153678"/>
    </source>
</evidence>
<dbReference type="PANTHER" id="PTHR13501:SF8">
    <property type="entry name" value="LARGE RIBOSOMAL SUBUNIT PROTEIN UL22M"/>
    <property type="match status" value="1"/>
</dbReference>
<dbReference type="EMBL" id="CAMKVN010000025">
    <property type="protein sequence ID" value="CAI2162115.1"/>
    <property type="molecule type" value="Genomic_DNA"/>
</dbReference>
<evidence type="ECO:0000256" key="1">
    <source>
        <dbReference type="ARBA" id="ARBA00009451"/>
    </source>
</evidence>
<dbReference type="GO" id="GO:0005762">
    <property type="term" value="C:mitochondrial large ribosomal subunit"/>
    <property type="evidence" value="ECO:0007669"/>
    <property type="project" value="TreeGrafter"/>
</dbReference>
<dbReference type="Gene3D" id="3.90.470.10">
    <property type="entry name" value="Ribosomal protein L22/L17"/>
    <property type="match status" value="1"/>
</dbReference>
<dbReference type="InterPro" id="IPR047867">
    <property type="entry name" value="Ribosomal_uL22_bac/org-type"/>
</dbReference>
<reference evidence="6" key="1">
    <citation type="submission" date="2022-08" db="EMBL/GenBank/DDBJ databases">
        <authorList>
            <person name="Kallberg Y."/>
            <person name="Tangrot J."/>
            <person name="Rosling A."/>
        </authorList>
    </citation>
    <scope>NUCLEOTIDE SEQUENCE</scope>
    <source>
        <strain evidence="6">Wild A</strain>
    </source>
</reference>
<comment type="similarity">
    <text evidence="1 4">Belongs to the universal ribosomal protein uL22 family.</text>
</comment>
<proteinExistence type="inferred from homology"/>
<dbReference type="AlphaFoldDB" id="A0A9W4WHI1"/>
<dbReference type="GO" id="GO:0006412">
    <property type="term" value="P:translation"/>
    <property type="evidence" value="ECO:0007669"/>
    <property type="project" value="InterPro"/>
</dbReference>
<dbReference type="OrthoDB" id="416470at2759"/>
<comment type="caution">
    <text evidence="6">The sequence shown here is derived from an EMBL/GenBank/DDBJ whole genome shotgun (WGS) entry which is preliminary data.</text>
</comment>
<feature type="compositionally biased region" description="Basic and acidic residues" evidence="5">
    <location>
        <begin position="92"/>
        <end position="114"/>
    </location>
</feature>
<name>A0A9W4WHI1_9GLOM</name>
<evidence type="ECO:0000256" key="3">
    <source>
        <dbReference type="ARBA" id="ARBA00023274"/>
    </source>
</evidence>
<evidence type="ECO:0000256" key="4">
    <source>
        <dbReference type="RuleBase" id="RU004005"/>
    </source>
</evidence>
<dbReference type="InterPro" id="IPR001063">
    <property type="entry name" value="Ribosomal_uL22"/>
</dbReference>
<dbReference type="Pfam" id="PF00237">
    <property type="entry name" value="Ribosomal_L22"/>
    <property type="match status" value="1"/>
</dbReference>
<keyword evidence="7" id="KW-1185">Reference proteome</keyword>
<dbReference type="PANTHER" id="PTHR13501">
    <property type="entry name" value="CHLOROPLAST 50S RIBOSOMAL PROTEIN L22-RELATED"/>
    <property type="match status" value="1"/>
</dbReference>
<dbReference type="Proteomes" id="UP001153678">
    <property type="component" value="Unassembled WGS sequence"/>
</dbReference>
<gene>
    <name evidence="6" type="ORF">FWILDA_LOCUS394</name>
</gene>
<dbReference type="InterPro" id="IPR036394">
    <property type="entry name" value="Ribosomal_uL22_sf"/>
</dbReference>
<dbReference type="GO" id="GO:0003735">
    <property type="term" value="F:structural constituent of ribosome"/>
    <property type="evidence" value="ECO:0007669"/>
    <property type="project" value="InterPro"/>
</dbReference>
<accession>A0A9W4WHI1</accession>
<evidence type="ECO:0000256" key="5">
    <source>
        <dbReference type="SAM" id="MobiDB-lite"/>
    </source>
</evidence>
<keyword evidence="3 4" id="KW-0687">Ribonucleoprotein</keyword>
<protein>
    <submittedName>
        <fullName evidence="6">19601_t:CDS:1</fullName>
    </submittedName>
</protein>